<accession>A0AAV7SXU8</accession>
<organism evidence="1 2">
    <name type="scientific">Pleurodeles waltl</name>
    <name type="common">Iberian ribbed newt</name>
    <dbReference type="NCBI Taxonomy" id="8319"/>
    <lineage>
        <taxon>Eukaryota</taxon>
        <taxon>Metazoa</taxon>
        <taxon>Chordata</taxon>
        <taxon>Craniata</taxon>
        <taxon>Vertebrata</taxon>
        <taxon>Euteleostomi</taxon>
        <taxon>Amphibia</taxon>
        <taxon>Batrachia</taxon>
        <taxon>Caudata</taxon>
        <taxon>Salamandroidea</taxon>
        <taxon>Salamandridae</taxon>
        <taxon>Pleurodelinae</taxon>
        <taxon>Pleurodeles</taxon>
    </lineage>
</organism>
<name>A0AAV7SXU8_PLEWA</name>
<evidence type="ECO:0000313" key="1">
    <source>
        <dbReference type="EMBL" id="KAJ1168816.1"/>
    </source>
</evidence>
<gene>
    <name evidence="1" type="ORF">NDU88_000729</name>
</gene>
<proteinExistence type="predicted"/>
<evidence type="ECO:0000313" key="2">
    <source>
        <dbReference type="Proteomes" id="UP001066276"/>
    </source>
</evidence>
<comment type="caution">
    <text evidence="1">The sequence shown here is derived from an EMBL/GenBank/DDBJ whole genome shotgun (WGS) entry which is preliminary data.</text>
</comment>
<dbReference type="EMBL" id="JANPWB010000007">
    <property type="protein sequence ID" value="KAJ1168816.1"/>
    <property type="molecule type" value="Genomic_DNA"/>
</dbReference>
<keyword evidence="2" id="KW-1185">Reference proteome</keyword>
<reference evidence="1" key="1">
    <citation type="journal article" date="2022" name="bioRxiv">
        <title>Sequencing and chromosome-scale assembly of the giantPleurodeles waltlgenome.</title>
        <authorList>
            <person name="Brown T."/>
            <person name="Elewa A."/>
            <person name="Iarovenko S."/>
            <person name="Subramanian E."/>
            <person name="Araus A.J."/>
            <person name="Petzold A."/>
            <person name="Susuki M."/>
            <person name="Suzuki K.-i.T."/>
            <person name="Hayashi T."/>
            <person name="Toyoda A."/>
            <person name="Oliveira C."/>
            <person name="Osipova E."/>
            <person name="Leigh N.D."/>
            <person name="Simon A."/>
            <person name="Yun M.H."/>
        </authorList>
    </citation>
    <scope>NUCLEOTIDE SEQUENCE</scope>
    <source>
        <strain evidence="1">20211129_DDA</strain>
        <tissue evidence="1">Liver</tissue>
    </source>
</reference>
<dbReference type="Proteomes" id="UP001066276">
    <property type="component" value="Chromosome 4_1"/>
</dbReference>
<sequence length="144" mass="16471">MWGTQEICTGISRTEYLAKTLSDHSPLNIALDWGRKRQAIPTWRLQAEALHDPAFTDSLRTALKQYWELNTGTTKSRAMEWDAHKVVIRGHCISTTWGVRRTLHAEDSKLEKKLRVLENAVARNETPYTALKEMRAEHAKADAT</sequence>
<protein>
    <submittedName>
        <fullName evidence="1">Uncharacterized protein</fullName>
    </submittedName>
</protein>
<dbReference type="AlphaFoldDB" id="A0AAV7SXU8"/>